<keyword evidence="9" id="KW-0333">Golgi apparatus</keyword>
<dbReference type="PANTHER" id="PTHR10555:SF170">
    <property type="entry name" value="FI18122P1"/>
    <property type="match status" value="1"/>
</dbReference>
<keyword evidence="10" id="KW-0472">Membrane</keyword>
<protein>
    <recommendedName>
        <fullName evidence="12">PX domain-containing protein</fullName>
    </recommendedName>
</protein>
<dbReference type="GO" id="GO:0015031">
    <property type="term" value="P:protein transport"/>
    <property type="evidence" value="ECO:0007669"/>
    <property type="project" value="UniProtKB-KW"/>
</dbReference>
<dbReference type="GO" id="GO:0005794">
    <property type="term" value="C:Golgi apparatus"/>
    <property type="evidence" value="ECO:0007669"/>
    <property type="project" value="UniProtKB-SubCell"/>
</dbReference>
<evidence type="ECO:0000256" key="9">
    <source>
        <dbReference type="ARBA" id="ARBA00023034"/>
    </source>
</evidence>
<evidence type="ECO:0000256" key="2">
    <source>
        <dbReference type="ARBA" id="ARBA00004496"/>
    </source>
</evidence>
<evidence type="ECO:0000259" key="12">
    <source>
        <dbReference type="PROSITE" id="PS50195"/>
    </source>
</evidence>
<dbReference type="InterPro" id="IPR001683">
    <property type="entry name" value="PX_dom"/>
</dbReference>
<evidence type="ECO:0000256" key="7">
    <source>
        <dbReference type="ARBA" id="ARBA00022553"/>
    </source>
</evidence>
<dbReference type="GO" id="GO:0005829">
    <property type="term" value="C:cytosol"/>
    <property type="evidence" value="ECO:0007669"/>
    <property type="project" value="GOC"/>
</dbReference>
<evidence type="ECO:0000256" key="11">
    <source>
        <dbReference type="SAM" id="MobiDB-lite"/>
    </source>
</evidence>
<keyword evidence="14" id="KW-1185">Reference proteome</keyword>
<dbReference type="FunFam" id="1.20.1270.60:FF:000022">
    <property type="entry name" value="Sorting nexin 3 protein"/>
    <property type="match status" value="1"/>
</dbReference>
<dbReference type="Gene3D" id="1.20.1270.60">
    <property type="entry name" value="Arfaptin homology (AH) domain/BAR domain"/>
    <property type="match status" value="1"/>
</dbReference>
<dbReference type="SMART" id="SM00312">
    <property type="entry name" value="PX"/>
    <property type="match status" value="1"/>
</dbReference>
<gene>
    <name evidence="13" type="primary">100638772</name>
</gene>
<keyword evidence="8" id="KW-0653">Protein transport</keyword>
<dbReference type="PANTHER" id="PTHR10555">
    <property type="entry name" value="SORTING NEXIN"/>
    <property type="match status" value="1"/>
</dbReference>
<feature type="compositionally biased region" description="Low complexity" evidence="11">
    <location>
        <begin position="89"/>
        <end position="98"/>
    </location>
</feature>
<keyword evidence="7" id="KW-0597">Phosphoprotein</keyword>
<comment type="subcellular location">
    <subcellularLocation>
        <location evidence="2">Cytoplasm</location>
    </subcellularLocation>
    <subcellularLocation>
        <location evidence="3">Golgi apparatus</location>
    </subcellularLocation>
    <subcellularLocation>
        <location evidence="1">Membrane</location>
        <topology evidence="1">Peripheral membrane protein</topology>
        <orientation evidence="1">Cytoplasmic side</orientation>
    </subcellularLocation>
</comment>
<keyword evidence="6" id="KW-0963">Cytoplasm</keyword>
<dbReference type="InterPro" id="IPR027267">
    <property type="entry name" value="AH/BAR_dom_sf"/>
</dbReference>
<dbReference type="InterPro" id="IPR036871">
    <property type="entry name" value="PX_dom_sf"/>
</dbReference>
<keyword evidence="5" id="KW-0813">Transport</keyword>
<dbReference type="GO" id="GO:0035091">
    <property type="term" value="F:phosphatidylinositol binding"/>
    <property type="evidence" value="ECO:0007669"/>
    <property type="project" value="InterPro"/>
</dbReference>
<feature type="domain" description="PX" evidence="12">
    <location>
        <begin position="145"/>
        <end position="273"/>
    </location>
</feature>
<dbReference type="PROSITE" id="PS50195">
    <property type="entry name" value="PX"/>
    <property type="match status" value="1"/>
</dbReference>
<proteinExistence type="inferred from homology"/>
<dbReference type="Pfam" id="PF00787">
    <property type="entry name" value="PX"/>
    <property type="match status" value="1"/>
</dbReference>
<sequence>MADEPPPLDVEASPPPDDNDELSEDNIFGKPSLDEPEPAKKEETKKEDLFGEEEETEAPPASTERPHTDSEPPTLEPDDPEPPPPVVEVPPAAEKPVTTSAPSGGDLFDEEGEEEPKQKPVTQEAEAPASKEEEEEEEEEDVDQYELTITVAEPEKVGDGMGAYMTYLVTTKTTLPSFKEPEVFVRRRFSDFLGLYYRLSEKFMCMGYIVPPAPEKSVTGMTKIKFSKNEENSALFIQRRRANLERFLNRLAIHPVIRKDEDFKMFLENPGELPKAKDTSAMSGAGLMRLVKNVGDTFSKIAGKKGDVDSWFDDRQSEYETLDTHLKKLHSCIESMISARKELCGCTAGLVKNLAMLANVEENNSVSRALTRLSEVEEKVESLHSEQSNVDLYVFGETIRDYVALLGSLRETFNQRVKNYGVWTNAQKTLQSKRDSEAKMQTTGKTDKLPIVQAEIKDWEQKEKDAEKAFNKCSKVLKREVERFETVRTKEFKAKFLEHLEALMHMQEELIRLWEGYLPDVQAIEAES</sequence>
<dbReference type="InterPro" id="IPR015404">
    <property type="entry name" value="Vps5_C"/>
</dbReference>
<feature type="compositionally biased region" description="Pro residues" evidence="11">
    <location>
        <begin position="1"/>
        <end position="16"/>
    </location>
</feature>
<dbReference type="CDD" id="cd07623">
    <property type="entry name" value="BAR_SNX1_2"/>
    <property type="match status" value="1"/>
</dbReference>
<dbReference type="SUPFAM" id="SSF103657">
    <property type="entry name" value="BAR/IMD domain-like"/>
    <property type="match status" value="1"/>
</dbReference>
<feature type="compositionally biased region" description="Acidic residues" evidence="11">
    <location>
        <begin position="132"/>
        <end position="144"/>
    </location>
</feature>
<feature type="region of interest" description="Disordered" evidence="11">
    <location>
        <begin position="1"/>
        <end position="144"/>
    </location>
</feature>
<evidence type="ECO:0000256" key="10">
    <source>
        <dbReference type="ARBA" id="ARBA00023136"/>
    </source>
</evidence>
<comment type="similarity">
    <text evidence="4">Belongs to the sorting nexin family.</text>
</comment>
<organism evidence="13 14">
    <name type="scientific">Amphimedon queenslandica</name>
    <name type="common">Sponge</name>
    <dbReference type="NCBI Taxonomy" id="400682"/>
    <lineage>
        <taxon>Eukaryota</taxon>
        <taxon>Metazoa</taxon>
        <taxon>Porifera</taxon>
        <taxon>Demospongiae</taxon>
        <taxon>Heteroscleromorpha</taxon>
        <taxon>Haplosclerida</taxon>
        <taxon>Niphatidae</taxon>
        <taxon>Amphimedon</taxon>
    </lineage>
</organism>
<dbReference type="EnsemblMetazoa" id="XM_019996733.1">
    <property type="protein sequence ID" value="XP_019852292.1"/>
    <property type="gene ID" value="LOC100638772"/>
</dbReference>
<evidence type="ECO:0000256" key="5">
    <source>
        <dbReference type="ARBA" id="ARBA00022448"/>
    </source>
</evidence>
<dbReference type="FunFam" id="3.30.1520.10:FF:000016">
    <property type="entry name" value="Sorting nexin 2"/>
    <property type="match status" value="1"/>
</dbReference>
<evidence type="ECO:0000256" key="8">
    <source>
        <dbReference type="ARBA" id="ARBA00022927"/>
    </source>
</evidence>
<accession>A0AAN0J6B5</accession>
<evidence type="ECO:0000256" key="6">
    <source>
        <dbReference type="ARBA" id="ARBA00022490"/>
    </source>
</evidence>
<dbReference type="GO" id="GO:0010008">
    <property type="term" value="C:endosome membrane"/>
    <property type="evidence" value="ECO:0007669"/>
    <property type="project" value="TreeGrafter"/>
</dbReference>
<dbReference type="GO" id="GO:0098796">
    <property type="term" value="C:membrane protein complex"/>
    <property type="evidence" value="ECO:0007669"/>
    <property type="project" value="UniProtKB-ARBA"/>
</dbReference>
<dbReference type="AlphaFoldDB" id="A0AAN0J6B5"/>
<evidence type="ECO:0000256" key="3">
    <source>
        <dbReference type="ARBA" id="ARBA00004555"/>
    </source>
</evidence>
<dbReference type="GO" id="GO:0034498">
    <property type="term" value="P:early endosome to Golgi transport"/>
    <property type="evidence" value="ECO:0007669"/>
    <property type="project" value="TreeGrafter"/>
</dbReference>
<evidence type="ECO:0000256" key="4">
    <source>
        <dbReference type="ARBA" id="ARBA00010883"/>
    </source>
</evidence>
<dbReference type="Gene3D" id="3.30.1520.10">
    <property type="entry name" value="Phox-like domain"/>
    <property type="match status" value="1"/>
</dbReference>
<evidence type="ECO:0000313" key="13">
    <source>
        <dbReference type="EnsemblMetazoa" id="XP_019852292.1"/>
    </source>
</evidence>
<dbReference type="SUPFAM" id="SSF64268">
    <property type="entry name" value="PX domain"/>
    <property type="match status" value="1"/>
</dbReference>
<dbReference type="CDD" id="cd06859">
    <property type="entry name" value="PX_SNX1_2_like"/>
    <property type="match status" value="1"/>
</dbReference>
<reference evidence="13" key="2">
    <citation type="submission" date="2024-06" db="UniProtKB">
        <authorList>
            <consortium name="EnsemblMetazoa"/>
        </authorList>
    </citation>
    <scope>IDENTIFICATION</scope>
</reference>
<name>A0AAN0J6B5_AMPQE</name>
<dbReference type="Proteomes" id="UP000007879">
    <property type="component" value="Unassembled WGS sequence"/>
</dbReference>
<evidence type="ECO:0000313" key="14">
    <source>
        <dbReference type="Proteomes" id="UP000007879"/>
    </source>
</evidence>
<dbReference type="Pfam" id="PF09325">
    <property type="entry name" value="Vps5"/>
    <property type="match status" value="1"/>
</dbReference>
<feature type="compositionally biased region" description="Basic and acidic residues" evidence="11">
    <location>
        <begin position="37"/>
        <end position="49"/>
    </location>
</feature>
<reference evidence="14" key="1">
    <citation type="journal article" date="2010" name="Nature">
        <title>The Amphimedon queenslandica genome and the evolution of animal complexity.</title>
        <authorList>
            <person name="Srivastava M."/>
            <person name="Simakov O."/>
            <person name="Chapman J."/>
            <person name="Fahey B."/>
            <person name="Gauthier M.E."/>
            <person name="Mitros T."/>
            <person name="Richards G.S."/>
            <person name="Conaco C."/>
            <person name="Dacre M."/>
            <person name="Hellsten U."/>
            <person name="Larroux C."/>
            <person name="Putnam N.H."/>
            <person name="Stanke M."/>
            <person name="Adamska M."/>
            <person name="Darling A."/>
            <person name="Degnan S.M."/>
            <person name="Oakley T.H."/>
            <person name="Plachetzki D.C."/>
            <person name="Zhai Y."/>
            <person name="Adamski M."/>
            <person name="Calcino A."/>
            <person name="Cummins S.F."/>
            <person name="Goodstein D.M."/>
            <person name="Harris C."/>
            <person name="Jackson D.J."/>
            <person name="Leys S.P."/>
            <person name="Shu S."/>
            <person name="Woodcroft B.J."/>
            <person name="Vervoort M."/>
            <person name="Kosik K.S."/>
            <person name="Manning G."/>
            <person name="Degnan B.M."/>
            <person name="Rokhsar D.S."/>
        </authorList>
    </citation>
    <scope>NUCLEOTIDE SEQUENCE [LARGE SCALE GENOMIC DNA]</scope>
</reference>
<evidence type="ECO:0000256" key="1">
    <source>
        <dbReference type="ARBA" id="ARBA00004287"/>
    </source>
</evidence>